<evidence type="ECO:0000256" key="6">
    <source>
        <dbReference type="ARBA" id="ARBA00022692"/>
    </source>
</evidence>
<comment type="caution">
    <text evidence="16">The sequence shown here is derived from an EMBL/GenBank/DDBJ whole genome shotgun (WGS) entry which is preliminary data.</text>
</comment>
<dbReference type="GO" id="GO:0009252">
    <property type="term" value="P:peptidoglycan biosynthetic process"/>
    <property type="evidence" value="ECO:0007669"/>
    <property type="project" value="UniProtKB-UniRule"/>
</dbReference>
<feature type="transmembrane region" description="Helical" evidence="13">
    <location>
        <begin position="134"/>
        <end position="151"/>
    </location>
</feature>
<keyword evidence="11 13" id="KW-0131">Cell cycle</keyword>
<dbReference type="EC" id="2.7.8.13" evidence="13 14"/>
<comment type="cofactor">
    <cofactor evidence="13 15">
        <name>Mg(2+)</name>
        <dbReference type="ChEBI" id="CHEBI:18420"/>
    </cofactor>
</comment>
<dbReference type="InterPro" id="IPR018480">
    <property type="entry name" value="PNAcMuramoyl-5peptid_Trfase_CS"/>
</dbReference>
<protein>
    <recommendedName>
        <fullName evidence="13 14">Phospho-N-acetylmuramoyl-pentapeptide-transferase</fullName>
        <ecNumber evidence="13 14">2.7.8.13</ecNumber>
    </recommendedName>
    <alternativeName>
        <fullName evidence="13">UDP-MurNAc-pentapeptide phosphotransferase</fullName>
    </alternativeName>
</protein>
<evidence type="ECO:0000256" key="3">
    <source>
        <dbReference type="ARBA" id="ARBA00022519"/>
    </source>
</evidence>
<evidence type="ECO:0000256" key="5">
    <source>
        <dbReference type="ARBA" id="ARBA00022679"/>
    </source>
</evidence>
<evidence type="ECO:0000313" key="17">
    <source>
        <dbReference type="Proteomes" id="UP000245133"/>
    </source>
</evidence>
<evidence type="ECO:0000256" key="9">
    <source>
        <dbReference type="ARBA" id="ARBA00022989"/>
    </source>
</evidence>
<comment type="similarity">
    <text evidence="2 13">Belongs to the glycosyltransferase 4 family. MraY subfamily.</text>
</comment>
<dbReference type="OrthoDB" id="9805475at2"/>
<dbReference type="PANTHER" id="PTHR22926:SF5">
    <property type="entry name" value="PHOSPHO-N-ACETYLMURAMOYL-PENTAPEPTIDE-TRANSFERASE HOMOLOG"/>
    <property type="match status" value="1"/>
</dbReference>
<dbReference type="GO" id="GO:0008963">
    <property type="term" value="F:phospho-N-acetylmuramoyl-pentapeptide-transferase activity"/>
    <property type="evidence" value="ECO:0007669"/>
    <property type="project" value="UniProtKB-UniRule"/>
</dbReference>
<feature type="transmembrane region" description="Helical" evidence="13">
    <location>
        <begin position="209"/>
        <end position="229"/>
    </location>
</feature>
<comment type="subcellular location">
    <subcellularLocation>
        <location evidence="13">Cell membrane</location>
        <topology evidence="13">Multi-pass membrane protein</topology>
    </subcellularLocation>
    <subcellularLocation>
        <location evidence="1">Membrane</location>
        <topology evidence="1">Multi-pass membrane protein</topology>
    </subcellularLocation>
</comment>
<evidence type="ECO:0000256" key="13">
    <source>
        <dbReference type="HAMAP-Rule" id="MF_00038"/>
    </source>
</evidence>
<feature type="transmembrane region" description="Helical" evidence="13">
    <location>
        <begin position="249"/>
        <end position="266"/>
    </location>
</feature>
<keyword evidence="7 13" id="KW-0133">Cell shape</keyword>
<sequence length="370" mass="40521">MFHWIYELYGNELGPLRIFNYVTFRAMMAGITAMFITFVYGKSMIDFLRSLKFRESVRSDGPESHAQKSGTPTMGGLIMILSLSISVLLWGNLRNLNVLLLLSSAIAFCGLGFADDYMKSVKKIKGGMRARSKFLITIFIAITVTSIFFYFTGKPNTLASKGIPFEITDLFLPFWKGPVWNLGVLAIPFAILVLIGSSHAVNLTDGLDGLASGTVVIATATLGLIAYVSGTPVAANYLNIPYLPGAHEYSVFLAALSGALLGFLWFNCHPAQVFMGDTGSLFLGSTLGLTAIMLKKEFLLVILGGIFVAEAVSVILQVGSFKLRGKRIFKMAPLHHHFELIGWSEEKVVIRFWIIGILLAIVTLSTLKIQ</sequence>
<dbReference type="PANTHER" id="PTHR22926">
    <property type="entry name" value="PHOSPHO-N-ACETYLMURAMOYL-PENTAPEPTIDE-TRANSFERASE"/>
    <property type="match status" value="1"/>
</dbReference>
<proteinExistence type="inferred from homology"/>
<reference evidence="16 17" key="1">
    <citation type="submission" date="2018-02" db="EMBL/GenBank/DDBJ databases">
        <title>Novel Leptospira species isolated from soil and water in Japan.</title>
        <authorList>
            <person name="Nakao R."/>
            <person name="Masuzawa T."/>
        </authorList>
    </citation>
    <scope>NUCLEOTIDE SEQUENCE [LARGE SCALE GENOMIC DNA]</scope>
    <source>
        <strain evidence="16 17">YH101</strain>
    </source>
</reference>
<feature type="transmembrane region" description="Helical" evidence="13">
    <location>
        <begin position="348"/>
        <end position="367"/>
    </location>
</feature>
<dbReference type="InterPro" id="IPR003524">
    <property type="entry name" value="PNAcMuramoyl-5peptid_Trfase"/>
</dbReference>
<keyword evidence="9 13" id="KW-1133">Transmembrane helix</keyword>
<organism evidence="16 17">
    <name type="scientific">Leptospira ryugenii</name>
    <dbReference type="NCBI Taxonomy" id="1917863"/>
    <lineage>
        <taxon>Bacteria</taxon>
        <taxon>Pseudomonadati</taxon>
        <taxon>Spirochaetota</taxon>
        <taxon>Spirochaetia</taxon>
        <taxon>Leptospirales</taxon>
        <taxon>Leptospiraceae</taxon>
        <taxon>Leptospira</taxon>
    </lineage>
</organism>
<keyword evidence="10 13" id="KW-0472">Membrane</keyword>
<keyword evidence="13" id="KW-1003">Cell membrane</keyword>
<comment type="function">
    <text evidence="13">Catalyzes the initial step of the lipid cycle reactions in the biosynthesis of the cell wall peptidoglycan: transfers peptidoglycan precursor phospho-MurNAc-pentapeptide from UDP-MurNAc-pentapeptide onto the lipid carrier undecaprenyl phosphate, yielding undecaprenyl-pyrophosphoryl-MurNAc-pentapeptide, known as lipid I.</text>
</comment>
<feature type="transmembrane region" description="Helical" evidence="13">
    <location>
        <begin position="298"/>
        <end position="321"/>
    </location>
</feature>
<dbReference type="Pfam" id="PF00953">
    <property type="entry name" value="Glycos_transf_4"/>
    <property type="match status" value="1"/>
</dbReference>
<dbReference type="GO" id="GO:0071555">
    <property type="term" value="P:cell wall organization"/>
    <property type="evidence" value="ECO:0007669"/>
    <property type="project" value="UniProtKB-KW"/>
</dbReference>
<dbReference type="InterPro" id="IPR000715">
    <property type="entry name" value="Glycosyl_transferase_4"/>
</dbReference>
<evidence type="ECO:0000256" key="10">
    <source>
        <dbReference type="ARBA" id="ARBA00023136"/>
    </source>
</evidence>
<evidence type="ECO:0000256" key="7">
    <source>
        <dbReference type="ARBA" id="ARBA00022960"/>
    </source>
</evidence>
<dbReference type="PROSITE" id="PS01347">
    <property type="entry name" value="MRAY_1"/>
    <property type="match status" value="1"/>
</dbReference>
<keyword evidence="5 13" id="KW-0808">Transferase</keyword>
<evidence type="ECO:0000256" key="12">
    <source>
        <dbReference type="ARBA" id="ARBA00023316"/>
    </source>
</evidence>
<keyword evidence="17" id="KW-1185">Reference proteome</keyword>
<keyword evidence="8 13" id="KW-0573">Peptidoglycan synthesis</keyword>
<dbReference type="HAMAP" id="MF_00038">
    <property type="entry name" value="MraY"/>
    <property type="match status" value="1"/>
</dbReference>
<dbReference type="GO" id="GO:0008360">
    <property type="term" value="P:regulation of cell shape"/>
    <property type="evidence" value="ECO:0007669"/>
    <property type="project" value="UniProtKB-KW"/>
</dbReference>
<evidence type="ECO:0000256" key="8">
    <source>
        <dbReference type="ARBA" id="ARBA00022984"/>
    </source>
</evidence>
<evidence type="ECO:0000256" key="14">
    <source>
        <dbReference type="NCBIfam" id="TIGR00445"/>
    </source>
</evidence>
<dbReference type="CDD" id="cd06852">
    <property type="entry name" value="GT_MraY"/>
    <property type="match status" value="1"/>
</dbReference>
<dbReference type="PROSITE" id="PS01348">
    <property type="entry name" value="MRAY_2"/>
    <property type="match status" value="1"/>
</dbReference>
<evidence type="ECO:0000256" key="4">
    <source>
        <dbReference type="ARBA" id="ARBA00022618"/>
    </source>
</evidence>
<dbReference type="NCBIfam" id="TIGR00445">
    <property type="entry name" value="mraY"/>
    <property type="match status" value="1"/>
</dbReference>
<keyword evidence="6 13" id="KW-0812">Transmembrane</keyword>
<gene>
    <name evidence="13 16" type="primary">mraY</name>
    <name evidence="16" type="ORF">LPTSP4_06580</name>
</gene>
<dbReference type="GO" id="GO:0005886">
    <property type="term" value="C:plasma membrane"/>
    <property type="evidence" value="ECO:0007669"/>
    <property type="project" value="UniProtKB-SubCell"/>
</dbReference>
<keyword evidence="13 15" id="KW-0460">Magnesium</keyword>
<evidence type="ECO:0000256" key="2">
    <source>
        <dbReference type="ARBA" id="ARBA00005583"/>
    </source>
</evidence>
<dbReference type="RefSeq" id="WP_108973662.1">
    <property type="nucleotide sequence ID" value="NZ_BFBB01000002.1"/>
</dbReference>
<evidence type="ECO:0000256" key="15">
    <source>
        <dbReference type="PIRSR" id="PIRSR600715-1"/>
    </source>
</evidence>
<name>A0A2P2DWY4_9LEPT</name>
<accession>A0A2P2DWY4</accession>
<dbReference type="GO" id="GO:0051992">
    <property type="term" value="F:UDP-N-acetylmuramoyl-L-alanyl-D-glutamyl-meso-2,6-diaminopimelyl-D-alanyl-D-alanine:undecaprenyl-phosphate transferase activity"/>
    <property type="evidence" value="ECO:0007669"/>
    <property type="project" value="RHEA"/>
</dbReference>
<keyword evidence="3" id="KW-0997">Cell inner membrane</keyword>
<feature type="transmembrane region" description="Helical" evidence="13">
    <location>
        <begin position="18"/>
        <end position="40"/>
    </location>
</feature>
<keyword evidence="12 13" id="KW-0961">Cell wall biogenesis/degradation</keyword>
<comment type="pathway">
    <text evidence="13">Cell wall biogenesis; peptidoglycan biosynthesis.</text>
</comment>
<dbReference type="GO" id="GO:0046872">
    <property type="term" value="F:metal ion binding"/>
    <property type="evidence" value="ECO:0007669"/>
    <property type="project" value="UniProtKB-KW"/>
</dbReference>
<feature type="binding site" evidence="15">
    <location>
        <position position="202"/>
    </location>
    <ligand>
        <name>Mg(2+)</name>
        <dbReference type="ChEBI" id="CHEBI:18420"/>
    </ligand>
</feature>
<evidence type="ECO:0000256" key="1">
    <source>
        <dbReference type="ARBA" id="ARBA00004141"/>
    </source>
</evidence>
<dbReference type="Proteomes" id="UP000245133">
    <property type="component" value="Unassembled WGS sequence"/>
</dbReference>
<feature type="binding site" evidence="15">
    <location>
        <position position="277"/>
    </location>
    <ligand>
        <name>Mg(2+)</name>
        <dbReference type="ChEBI" id="CHEBI:18420"/>
    </ligand>
</feature>
<feature type="transmembrane region" description="Helical" evidence="13">
    <location>
        <begin position="179"/>
        <end position="197"/>
    </location>
</feature>
<dbReference type="GO" id="GO:0051301">
    <property type="term" value="P:cell division"/>
    <property type="evidence" value="ECO:0007669"/>
    <property type="project" value="UniProtKB-KW"/>
</dbReference>
<keyword evidence="4 13" id="KW-0132">Cell division</keyword>
<dbReference type="EMBL" id="BFBB01000002">
    <property type="protein sequence ID" value="GBF49148.1"/>
    <property type="molecule type" value="Genomic_DNA"/>
</dbReference>
<dbReference type="UniPathway" id="UPA00219"/>
<keyword evidence="13 15" id="KW-0479">Metal-binding</keyword>
<dbReference type="AlphaFoldDB" id="A0A2P2DWY4"/>
<feature type="transmembrane region" description="Helical" evidence="13">
    <location>
        <begin position="96"/>
        <end position="114"/>
    </location>
</feature>
<feature type="transmembrane region" description="Helical" evidence="13">
    <location>
        <begin position="73"/>
        <end position="90"/>
    </location>
</feature>
<comment type="catalytic activity">
    <reaction evidence="13">
        <text>UDP-N-acetyl-alpha-D-muramoyl-L-alanyl-gamma-D-glutamyl-meso-2,6-diaminopimeloyl-D-alanyl-D-alanine + di-trans,octa-cis-undecaprenyl phosphate = di-trans,octa-cis-undecaprenyl diphospho-N-acetyl-alpha-D-muramoyl-L-alanyl-D-glutamyl-meso-2,6-diaminopimeloyl-D-alanyl-D-alanine + UMP</text>
        <dbReference type="Rhea" id="RHEA:28386"/>
        <dbReference type="ChEBI" id="CHEBI:57865"/>
        <dbReference type="ChEBI" id="CHEBI:60392"/>
        <dbReference type="ChEBI" id="CHEBI:61386"/>
        <dbReference type="ChEBI" id="CHEBI:61387"/>
        <dbReference type="EC" id="2.7.8.13"/>
    </reaction>
</comment>
<evidence type="ECO:0000313" key="16">
    <source>
        <dbReference type="EMBL" id="GBF49148.1"/>
    </source>
</evidence>
<evidence type="ECO:0000256" key="11">
    <source>
        <dbReference type="ARBA" id="ARBA00023306"/>
    </source>
</evidence>